<evidence type="ECO:0000313" key="3">
    <source>
        <dbReference type="EMBL" id="CAK9116819.1"/>
    </source>
</evidence>
<feature type="compositionally biased region" description="Basic and acidic residues" evidence="2">
    <location>
        <begin position="368"/>
        <end position="400"/>
    </location>
</feature>
<feature type="region of interest" description="Disordered" evidence="2">
    <location>
        <begin position="573"/>
        <end position="682"/>
    </location>
</feature>
<feature type="compositionally biased region" description="Basic and acidic residues" evidence="2">
    <location>
        <begin position="124"/>
        <end position="141"/>
    </location>
</feature>
<evidence type="ECO:0008006" key="5">
    <source>
        <dbReference type="Google" id="ProtNLM"/>
    </source>
</evidence>
<feature type="coiled-coil region" evidence="1">
    <location>
        <begin position="1068"/>
        <end position="1101"/>
    </location>
</feature>
<keyword evidence="4" id="KW-1185">Reference proteome</keyword>
<name>A0ABP0SX73_9DINO</name>
<reference evidence="3 4" key="1">
    <citation type="submission" date="2024-02" db="EMBL/GenBank/DDBJ databases">
        <authorList>
            <person name="Chen Y."/>
            <person name="Shah S."/>
            <person name="Dougan E. K."/>
            <person name="Thang M."/>
            <person name="Chan C."/>
        </authorList>
    </citation>
    <scope>NUCLEOTIDE SEQUENCE [LARGE SCALE GENOMIC DNA]</scope>
</reference>
<comment type="caution">
    <text evidence="3">The sequence shown here is derived from an EMBL/GenBank/DDBJ whole genome shotgun (WGS) entry which is preliminary data.</text>
</comment>
<feature type="compositionally biased region" description="Acidic residues" evidence="2">
    <location>
        <begin position="142"/>
        <end position="168"/>
    </location>
</feature>
<feature type="compositionally biased region" description="Basic and acidic residues" evidence="2">
    <location>
        <begin position="433"/>
        <end position="447"/>
    </location>
</feature>
<dbReference type="SUPFAM" id="SSF58038">
    <property type="entry name" value="SNARE fusion complex"/>
    <property type="match status" value="1"/>
</dbReference>
<feature type="compositionally biased region" description="Polar residues" evidence="2">
    <location>
        <begin position="635"/>
        <end position="650"/>
    </location>
</feature>
<dbReference type="Gene3D" id="1.20.5.110">
    <property type="match status" value="1"/>
</dbReference>
<feature type="coiled-coil region" evidence="1">
    <location>
        <begin position="1200"/>
        <end position="1227"/>
    </location>
</feature>
<organism evidence="3 4">
    <name type="scientific">Durusdinium trenchii</name>
    <dbReference type="NCBI Taxonomy" id="1381693"/>
    <lineage>
        <taxon>Eukaryota</taxon>
        <taxon>Sar</taxon>
        <taxon>Alveolata</taxon>
        <taxon>Dinophyceae</taxon>
        <taxon>Suessiales</taxon>
        <taxon>Symbiodiniaceae</taxon>
        <taxon>Durusdinium</taxon>
    </lineage>
</organism>
<feature type="region of interest" description="Disordered" evidence="2">
    <location>
        <begin position="368"/>
        <end position="412"/>
    </location>
</feature>
<feature type="compositionally biased region" description="Basic and acidic residues" evidence="2">
    <location>
        <begin position="664"/>
        <end position="673"/>
    </location>
</feature>
<dbReference type="EMBL" id="CAXAMN010028517">
    <property type="protein sequence ID" value="CAK9116819.1"/>
    <property type="molecule type" value="Genomic_DNA"/>
</dbReference>
<proteinExistence type="predicted"/>
<protein>
    <recommendedName>
        <fullName evidence="5">t-SNARE coiled-coil homology domain-containing protein</fullName>
    </recommendedName>
</protein>
<accession>A0ABP0SX73</accession>
<gene>
    <name evidence="3" type="ORF">CCMP2556_LOCUS54296</name>
</gene>
<feature type="region of interest" description="Disordered" evidence="2">
    <location>
        <begin position="118"/>
        <end position="171"/>
    </location>
</feature>
<keyword evidence="1" id="KW-0175">Coiled coil</keyword>
<evidence type="ECO:0000256" key="1">
    <source>
        <dbReference type="SAM" id="Coils"/>
    </source>
</evidence>
<dbReference type="Proteomes" id="UP001642484">
    <property type="component" value="Unassembled WGS sequence"/>
</dbReference>
<feature type="region of interest" description="Disordered" evidence="2">
    <location>
        <begin position="426"/>
        <end position="460"/>
    </location>
</feature>
<evidence type="ECO:0000256" key="2">
    <source>
        <dbReference type="SAM" id="MobiDB-lite"/>
    </source>
</evidence>
<evidence type="ECO:0000313" key="4">
    <source>
        <dbReference type="Proteomes" id="UP001642484"/>
    </source>
</evidence>
<sequence>MTAVGQGCLQHPWQVMHEKAWNHIKEYMENNLHTFTGRSLEAESTILPSITTWVHDALNAIPEVRSASDHCLVVWLNLPTSGVTPAAKMDFFLTAVSNILASHKRNSIAIVVHGNRASDTGSSKIEKTEKDEDDTTAKKEEPDDEEGGDNQTDGDSEEADPENPEEADIRDVRHKLEKALAAKDRNLCVKNVTWVFDQASVYGKRDACVAGLAVVHRDKLNMFRGTSGWKHGLIRDVAMLPRSQMYKPEATTSTPHLGRAFTDAQELRQVAGGTDFVKKTLGTFLPDSVSTTLVIDLHCYDCWPALAALEECAAGRRLLCGSVVLDKQPDTMVQRIANKVYESCRAEQLKIVGFPSFAPLIQAIQQVKPDDQEKKYEDSPSDPIDHTDRADEIDGTKPEQENQLETKPPLFRSLASENLDGLLEEAEETPLEESAHHDEAGDGTGHEDLEDAANARGGVDPDLFEEGVIEVGPATRRFHEDVLEVTSTESPESDVFQRPSAEARVDAWRAMSESMDEREHAMRLTRLRRSAEEFFDIEDFQAETEDDAVYHGCLKPWTRIDTRQSRVMQHGDIGAGAAEGPPTSCSTVAMGSRRPTLVQSPSDLDAEEPSGGEGGESGEKDSRKSTNPRKHVTISDEQSTLTYDPEKPSTQSPPRPVVTYQPSRRSEVWDNRHPAGAASASPTRRRAFRAVVWGGEREEKMMVAFSKKIDILNMKLQETGLGDLCEDMDWSEEIATTAPGVSTHGAERGLVKTGDQRDLERDWERFLGPVEEETDVTAAQIVADAQIILNRIKAYVERTVYRMSCAVEFARSAAARAPARARPRVVPARRVLWTAVERGVERGVWDVETLCLKPEQRAPEPGVPAVLDAVVAGGQSTLTAPFLPTLAWSGKRLNAVPRNGQLIASTGLCKATPGVTSPAPLTAIILLYALGPLCVHHAQKSLKLRTSAGAGDRDQELDEGKTAIGGAIYRPGRRTPLAAKAPSTCGLVCFATHATPRGVSNAEDDGACHQPHASLQDQPKDEFLRLKQRVYVLLEEARKDIHDRQKLLNKRGNCTETIQKGHSVRQALEELRRALPKLQALHKKAQNQRGAKAKKEELQARYQDIRILKRHVDELNELFVSGQAQDMAPSAQLFGKQNLPALRDSARASAEDTRRDLTAQEEDALAAMKRRDEDIEKQLSEVGQALGRLDPLARQIGQTAERHRLRAEALSAEVDKTEGDMQTLNKRVTDVMRYERNTSCCCQLARTHGQRDGGRRSRIKTADHRFGRSKMAFYLASLCHCPRSLR</sequence>